<evidence type="ECO:0000256" key="2">
    <source>
        <dbReference type="ARBA" id="ARBA00010735"/>
    </source>
</evidence>
<evidence type="ECO:0000256" key="6">
    <source>
        <dbReference type="ARBA" id="ARBA00022989"/>
    </source>
</evidence>
<protein>
    <recommendedName>
        <fullName evidence="10">AzlC family protein</fullName>
    </recommendedName>
</protein>
<comment type="subcellular location">
    <subcellularLocation>
        <location evidence="1">Cell membrane</location>
        <topology evidence="1">Multi-pass membrane protein</topology>
    </subcellularLocation>
</comment>
<evidence type="ECO:0000256" key="3">
    <source>
        <dbReference type="ARBA" id="ARBA00022448"/>
    </source>
</evidence>
<feature type="transmembrane region" description="Helical" evidence="8">
    <location>
        <begin position="12"/>
        <end position="33"/>
    </location>
</feature>
<keyword evidence="7 8" id="KW-0472">Membrane</keyword>
<dbReference type="HOGENOM" id="CLU_065777_3_1_5"/>
<dbReference type="PANTHER" id="PTHR34979:SF1">
    <property type="entry name" value="INNER MEMBRANE PROTEIN YGAZ"/>
    <property type="match status" value="1"/>
</dbReference>
<evidence type="ECO:0000256" key="1">
    <source>
        <dbReference type="ARBA" id="ARBA00004651"/>
    </source>
</evidence>
<reference evidence="9" key="1">
    <citation type="submission" date="2009-01" db="EMBL/GenBank/DDBJ databases">
        <title>The Genome Sequence of Brucella pinnipedialis M292/94/1.</title>
        <authorList>
            <consortium name="The Broad Institute Genome Sequencing Platform"/>
            <person name="Ward D."/>
            <person name="Young S.K."/>
            <person name="Kodira C.D."/>
            <person name="Zeng Q."/>
            <person name="Koehrsen M."/>
            <person name="Alvarado L."/>
            <person name="Berlin A."/>
            <person name="Borenstein D."/>
            <person name="Chen Z."/>
            <person name="Engels R."/>
            <person name="Freedman E."/>
            <person name="Gellesch M."/>
            <person name="Goldberg J."/>
            <person name="Griggs A."/>
            <person name="Gujja S."/>
            <person name="Heiman D."/>
            <person name="Hepburn T."/>
            <person name="Howarth C."/>
            <person name="Jen D."/>
            <person name="Larson L."/>
            <person name="Lewis B."/>
            <person name="Mehta T."/>
            <person name="Park D."/>
            <person name="Pearson M."/>
            <person name="Roberts A."/>
            <person name="Saif S."/>
            <person name="Shea T."/>
            <person name="Shenoy N."/>
            <person name="Sisk P."/>
            <person name="Stolte C."/>
            <person name="Sykes S."/>
            <person name="Walk T."/>
            <person name="White J."/>
            <person name="Yandava C."/>
            <person name="Whatmore A.M."/>
            <person name="Perrett L.L."/>
            <person name="O'Callaghan D."/>
            <person name="Nusbaum C."/>
            <person name="Galagan J."/>
            <person name="Birren B."/>
        </authorList>
    </citation>
    <scope>NUCLEOTIDE SEQUENCE [LARGE SCALE GENOMIC DNA]</scope>
    <source>
        <strain evidence="9">M292/94/1</strain>
    </source>
</reference>
<dbReference type="InterPro" id="IPR011606">
    <property type="entry name" value="Brnchd-chn_aa_trnsp_permease"/>
</dbReference>
<dbReference type="EMBL" id="EQ999542">
    <property type="protein sequence ID" value="EEZ29872.1"/>
    <property type="molecule type" value="Genomic_DNA"/>
</dbReference>
<keyword evidence="4" id="KW-1003">Cell membrane</keyword>
<evidence type="ECO:0000256" key="7">
    <source>
        <dbReference type="ARBA" id="ARBA00023136"/>
    </source>
</evidence>
<evidence type="ECO:0000256" key="4">
    <source>
        <dbReference type="ARBA" id="ARBA00022475"/>
    </source>
</evidence>
<evidence type="ECO:0000256" key="5">
    <source>
        <dbReference type="ARBA" id="ARBA00022692"/>
    </source>
</evidence>
<dbReference type="Proteomes" id="UP000004659">
    <property type="component" value="Unassembled WGS sequence"/>
</dbReference>
<gene>
    <name evidence="9" type="ORF">BALG_03215</name>
</gene>
<evidence type="ECO:0008006" key="10">
    <source>
        <dbReference type="Google" id="ProtNLM"/>
    </source>
</evidence>
<keyword evidence="5 8" id="KW-0812">Transmembrane</keyword>
<dbReference type="GO" id="GO:0005886">
    <property type="term" value="C:plasma membrane"/>
    <property type="evidence" value="ECO:0007669"/>
    <property type="project" value="UniProtKB-SubCell"/>
</dbReference>
<dbReference type="RefSeq" id="WP_002964930.1">
    <property type="nucleotide sequence ID" value="NZ_EQ999542.1"/>
</dbReference>
<dbReference type="GeneID" id="93017809"/>
<dbReference type="PANTHER" id="PTHR34979">
    <property type="entry name" value="INNER MEMBRANE PROTEIN YGAZ"/>
    <property type="match status" value="1"/>
</dbReference>
<keyword evidence="3" id="KW-0813">Transport</keyword>
<feature type="transmembrane region" description="Helical" evidence="8">
    <location>
        <begin position="162"/>
        <end position="181"/>
    </location>
</feature>
<evidence type="ECO:0000313" key="9">
    <source>
        <dbReference type="EMBL" id="EEZ29872.1"/>
    </source>
</evidence>
<proteinExistence type="inferred from homology"/>
<dbReference type="AlphaFoldDB" id="A0A0E1X9I5"/>
<dbReference type="GO" id="GO:1903785">
    <property type="term" value="P:L-valine transmembrane transport"/>
    <property type="evidence" value="ECO:0007669"/>
    <property type="project" value="TreeGrafter"/>
</dbReference>
<comment type="similarity">
    <text evidence="2">Belongs to the AzlC family.</text>
</comment>
<evidence type="ECO:0000256" key="8">
    <source>
        <dbReference type="SAM" id="Phobius"/>
    </source>
</evidence>
<sequence>MTERWRQFFHGARSAIPIILGYLPVAFAFGTAASGQGLALLDSTAISALMFSGANQAFFLSAVASGLPTIAIVAICAVASLRHILYGFVLRLRLAGGLASRLAFAFGLTDEVFATVLNATEKSKPDGGWIFGLAFFAWISWVAATFFGAWMGNILQAQFLQLSDALHFALPALFLGLVWVSTSARNVIPMVAAAVIAVMFLCLNLPALAIPGAASAALLARRGD</sequence>
<feature type="transmembrane region" description="Helical" evidence="8">
    <location>
        <begin position="57"/>
        <end position="81"/>
    </location>
</feature>
<dbReference type="Pfam" id="PF03591">
    <property type="entry name" value="AzlC"/>
    <property type="match status" value="1"/>
</dbReference>
<feature type="transmembrane region" description="Helical" evidence="8">
    <location>
        <begin position="187"/>
        <end position="220"/>
    </location>
</feature>
<keyword evidence="6 8" id="KW-1133">Transmembrane helix</keyword>
<organism evidence="9">
    <name type="scientific">Brucella pinnipedialis M292/94/1</name>
    <dbReference type="NCBI Taxonomy" id="520462"/>
    <lineage>
        <taxon>Bacteria</taxon>
        <taxon>Pseudomonadati</taxon>
        <taxon>Pseudomonadota</taxon>
        <taxon>Alphaproteobacteria</taxon>
        <taxon>Hyphomicrobiales</taxon>
        <taxon>Brucellaceae</taxon>
        <taxon>Brucella/Ochrobactrum group</taxon>
        <taxon>Brucella</taxon>
    </lineage>
</organism>
<feature type="transmembrane region" description="Helical" evidence="8">
    <location>
        <begin position="128"/>
        <end position="150"/>
    </location>
</feature>
<name>A0A0E1X9I5_9HYPH</name>
<accession>A0A0E1X9I5</accession>